<evidence type="ECO:0000256" key="1">
    <source>
        <dbReference type="ARBA" id="ARBA00022670"/>
    </source>
</evidence>
<evidence type="ECO:0000313" key="6">
    <source>
        <dbReference type="EMBL" id="GJT21024.1"/>
    </source>
</evidence>
<feature type="domain" description="Integrase catalytic" evidence="5">
    <location>
        <begin position="595"/>
        <end position="693"/>
    </location>
</feature>
<dbReference type="Pfam" id="PF07727">
    <property type="entry name" value="RVT_2"/>
    <property type="match status" value="1"/>
</dbReference>
<accession>A0ABQ5C7K5</accession>
<feature type="compositionally biased region" description="Basic and acidic residues" evidence="4">
    <location>
        <begin position="146"/>
        <end position="180"/>
    </location>
</feature>
<dbReference type="Proteomes" id="UP001151760">
    <property type="component" value="Unassembled WGS sequence"/>
</dbReference>
<dbReference type="PANTHER" id="PTHR42648:SF32">
    <property type="entry name" value="RIBONUCLEASE H-LIKE DOMAIN, GAG-PRE-INTEGRASE DOMAIN PROTEIN-RELATED"/>
    <property type="match status" value="1"/>
</dbReference>
<keyword evidence="2" id="KW-0479">Metal-binding</keyword>
<dbReference type="InterPro" id="IPR039537">
    <property type="entry name" value="Retrotran_Ty1/copia-like"/>
</dbReference>
<evidence type="ECO:0000256" key="4">
    <source>
        <dbReference type="SAM" id="MobiDB-lite"/>
    </source>
</evidence>
<organism evidence="6 7">
    <name type="scientific">Tanacetum coccineum</name>
    <dbReference type="NCBI Taxonomy" id="301880"/>
    <lineage>
        <taxon>Eukaryota</taxon>
        <taxon>Viridiplantae</taxon>
        <taxon>Streptophyta</taxon>
        <taxon>Embryophyta</taxon>
        <taxon>Tracheophyta</taxon>
        <taxon>Spermatophyta</taxon>
        <taxon>Magnoliopsida</taxon>
        <taxon>eudicotyledons</taxon>
        <taxon>Gunneridae</taxon>
        <taxon>Pentapetalae</taxon>
        <taxon>asterids</taxon>
        <taxon>campanulids</taxon>
        <taxon>Asterales</taxon>
        <taxon>Asteraceae</taxon>
        <taxon>Asteroideae</taxon>
        <taxon>Anthemideae</taxon>
        <taxon>Anthemidinae</taxon>
        <taxon>Tanacetum</taxon>
    </lineage>
</organism>
<feature type="region of interest" description="Disordered" evidence="4">
    <location>
        <begin position="819"/>
        <end position="847"/>
    </location>
</feature>
<proteinExistence type="predicted"/>
<dbReference type="Pfam" id="PF13976">
    <property type="entry name" value="gag_pre-integrs"/>
    <property type="match status" value="1"/>
</dbReference>
<dbReference type="PANTHER" id="PTHR42648">
    <property type="entry name" value="TRANSPOSASE, PUTATIVE-RELATED"/>
    <property type="match status" value="1"/>
</dbReference>
<dbReference type="InterPro" id="IPR036397">
    <property type="entry name" value="RNaseH_sf"/>
</dbReference>
<keyword evidence="1" id="KW-0645">Protease</keyword>
<keyword evidence="7" id="KW-1185">Reference proteome</keyword>
<reference evidence="6" key="1">
    <citation type="journal article" date="2022" name="Int. J. Mol. Sci.">
        <title>Draft Genome of Tanacetum Coccineum: Genomic Comparison of Closely Related Tanacetum-Family Plants.</title>
        <authorList>
            <person name="Yamashiro T."/>
            <person name="Shiraishi A."/>
            <person name="Nakayama K."/>
            <person name="Satake H."/>
        </authorList>
    </citation>
    <scope>NUCLEOTIDE SEQUENCE</scope>
</reference>
<comment type="caution">
    <text evidence="6">The sequence shown here is derived from an EMBL/GenBank/DDBJ whole genome shotgun (WGS) entry which is preliminary data.</text>
</comment>
<evidence type="ECO:0000313" key="7">
    <source>
        <dbReference type="Proteomes" id="UP001151760"/>
    </source>
</evidence>
<dbReference type="InterPro" id="IPR025724">
    <property type="entry name" value="GAG-pre-integrase_dom"/>
</dbReference>
<dbReference type="InterPro" id="IPR057670">
    <property type="entry name" value="SH3_retrovirus"/>
</dbReference>
<evidence type="ECO:0000256" key="3">
    <source>
        <dbReference type="ARBA" id="ARBA00022801"/>
    </source>
</evidence>
<dbReference type="Pfam" id="PF25597">
    <property type="entry name" value="SH3_retrovirus"/>
    <property type="match status" value="1"/>
</dbReference>
<dbReference type="PROSITE" id="PS50994">
    <property type="entry name" value="INTEGRASE"/>
    <property type="match status" value="1"/>
</dbReference>
<dbReference type="SUPFAM" id="SSF53098">
    <property type="entry name" value="Ribonuclease H-like"/>
    <property type="match status" value="1"/>
</dbReference>
<name>A0ABQ5C7K5_9ASTR</name>
<evidence type="ECO:0000256" key="2">
    <source>
        <dbReference type="ARBA" id="ARBA00022723"/>
    </source>
</evidence>
<dbReference type="InterPro" id="IPR012337">
    <property type="entry name" value="RNaseH-like_sf"/>
</dbReference>
<feature type="compositionally biased region" description="Basic and acidic residues" evidence="4">
    <location>
        <begin position="821"/>
        <end position="846"/>
    </location>
</feature>
<evidence type="ECO:0000259" key="5">
    <source>
        <dbReference type="PROSITE" id="PS50994"/>
    </source>
</evidence>
<dbReference type="InterPro" id="IPR013103">
    <property type="entry name" value="RVT_2"/>
</dbReference>
<sequence>MINLATTYKRGLIVKLNQTEFKATTYKRGLTTVEEQLVTYRKNEVLFSEEVVVLKREVACKDYEISVLKNEFEKVKQEKEGIEFKIKKFDNASKSLDKLLGSQITDKGKKGLGYNDVPPPHHLIYNAPTKLDLSYSSLNEFKEPEFKSYDPRDSNLESNIDKKSDNSKENTDDSLVKEQVSENENSSIVSPLNVDKETVFPADKKIEFVKPKNNEKPVRKSVKYAEMYRSQSPRGNQRNWNGQKSNQLGSDFVMYNKACFVCGSFDHVQINCHHHQRKRMVSGNNYNRVDYDYYAKTSHPSAHRNMVPRAVLLKSGLTPLNTARPVYTAQPKPTVHSARSMSHFSKQAQSTDQRPFYKKTTLTNRYFHQKVNTVMGHCYTVRPKVVNTARPYTTLVNAVRAKRGKPQMDDKGFVDSGCSRHMTGNIAYLSDFKEFDGGYVTFGGGTHGGRISGKGTLKTDCLDFEDLYFVNELKFNLFSFPDESQILLKILRKDNMYSFDIKNIVPKENLTCLVAKATLDESMLWHRRLGHINFKNINKLVKENLVRGLPLKHFENDQTCVACLKGKQHRASCKSKVLNPITKPLFMLHMDLFGPTFVSSLMHKKYCLVVTDDYSREKGIRREYSVARTPQQNGVAERRNRTLIEAARTMLADSKLPTTFWAEAVSTACYVQNRVLVVKPHNKTPYEVFIGFKPALSFMRPFGCHVTILNTLDNLCKFDGKSDEGFFVGYSLSSKAFRVYNTRTRKVEENLHIGFLENKPMIEGNGPKWLFDIDSLTQSMNYVPVAAGTITNESTDASYFDSLSKDVGNDEPKYVANNIRQVKDGPHNESGDNDKSEDDSSPKEDNVAGQHINTASLEVNTDCFEFNTVDPLVNTASSYDPHSLKDMFKVGASHTLEATHVEFFSNEDEPEVNLGNIPNSYTVPTTPNTRIHKDHPIKNVIGDVKSSIQTRRMRRSTSAQGFLSAVYEEKIHDTLNTCLYTCFLSQIEPTGIAKALSDSSNKKDERGIVIRNKARLVAQGHRQEECIDYEEVFARVARIEAIRLFLAYASFMGFLVYQIDVKSAFLYGTIEEEVYATQPPGFKDPDHPDKVYKVVKALYGLHQAPRVWLQVKKKEDGIFISQDKYVAEILKKFNYTDVKSVSTPVDLENPLVKDGDADDFDVHLYRSMIGSLMYLTASRPDIMFAVCACARFQVTPKTSHLLAIKRIFRYLKGKLTLGLWYSRDSPFELVAYTDSEYA</sequence>
<feature type="region of interest" description="Disordered" evidence="4">
    <location>
        <begin position="146"/>
        <end position="187"/>
    </location>
</feature>
<protein>
    <submittedName>
        <fullName evidence="6">Ribonuclease H-like domain-containing protein</fullName>
    </submittedName>
</protein>
<dbReference type="Gene3D" id="3.30.420.10">
    <property type="entry name" value="Ribonuclease H-like superfamily/Ribonuclease H"/>
    <property type="match status" value="1"/>
</dbReference>
<gene>
    <name evidence="6" type="ORF">Tco_0890961</name>
</gene>
<dbReference type="InterPro" id="IPR001584">
    <property type="entry name" value="Integrase_cat-core"/>
</dbReference>
<dbReference type="EMBL" id="BQNB010013853">
    <property type="protein sequence ID" value="GJT21024.1"/>
    <property type="molecule type" value="Genomic_DNA"/>
</dbReference>
<keyword evidence="3" id="KW-0378">Hydrolase</keyword>
<dbReference type="InterPro" id="IPR054722">
    <property type="entry name" value="PolX-like_BBD"/>
</dbReference>
<reference evidence="6" key="2">
    <citation type="submission" date="2022-01" db="EMBL/GenBank/DDBJ databases">
        <authorList>
            <person name="Yamashiro T."/>
            <person name="Shiraishi A."/>
            <person name="Satake H."/>
            <person name="Nakayama K."/>
        </authorList>
    </citation>
    <scope>NUCLEOTIDE SEQUENCE</scope>
</reference>
<dbReference type="Pfam" id="PF22936">
    <property type="entry name" value="Pol_BBD"/>
    <property type="match status" value="1"/>
</dbReference>